<evidence type="ECO:0000313" key="5">
    <source>
        <dbReference type="EMBL" id="MDT0318639.1"/>
    </source>
</evidence>
<protein>
    <submittedName>
        <fullName evidence="5">GntR family transcriptional regulator</fullName>
    </submittedName>
</protein>
<dbReference type="PANTHER" id="PTHR43537:SF45">
    <property type="entry name" value="GNTR FAMILY REGULATORY PROTEIN"/>
    <property type="match status" value="1"/>
</dbReference>
<dbReference type="InterPro" id="IPR000524">
    <property type="entry name" value="Tscrpt_reg_HTH_GntR"/>
</dbReference>
<evidence type="ECO:0000256" key="1">
    <source>
        <dbReference type="ARBA" id="ARBA00023015"/>
    </source>
</evidence>
<dbReference type="InterPro" id="IPR011711">
    <property type="entry name" value="GntR_C"/>
</dbReference>
<dbReference type="Pfam" id="PF00392">
    <property type="entry name" value="GntR"/>
    <property type="match status" value="1"/>
</dbReference>
<evidence type="ECO:0000313" key="6">
    <source>
        <dbReference type="Proteomes" id="UP001183420"/>
    </source>
</evidence>
<comment type="caution">
    <text evidence="5">The sequence shown here is derived from an EMBL/GenBank/DDBJ whole genome shotgun (WGS) entry which is preliminary data.</text>
</comment>
<sequence length="288" mass="31527">MTKPAPLATRLAAVLRDAGVGEGEHLTEEWVAERLGVSRTPARRAMAALAERGVLVREANRGFFLRRAGAELTRIAGEDAGDEVEAAYLALARDHLGGAFGGEFTASDLGRRYGLNPRQGQRLLSRMEGEGLVRRRPARGWVFEPVLTTAGAHDQSYRFRMIVEPAALLEPGFAVDAGELAAHRARQEALAAGGAGALTPAELFETNAAFHETLVGGSGNSFLLDAVRRQNRLRRLIEYRLQGDVARLVEQAREHLALLDLVERGRLAEAADFLRDHLDRVRRRKIDG</sequence>
<dbReference type="Gene3D" id="1.10.10.10">
    <property type="entry name" value="Winged helix-like DNA-binding domain superfamily/Winged helix DNA-binding domain"/>
    <property type="match status" value="1"/>
</dbReference>
<keyword evidence="6" id="KW-1185">Reference proteome</keyword>
<dbReference type="InterPro" id="IPR036390">
    <property type="entry name" value="WH_DNA-bd_sf"/>
</dbReference>
<dbReference type="Pfam" id="PF07729">
    <property type="entry name" value="FCD"/>
    <property type="match status" value="1"/>
</dbReference>
<dbReference type="SMART" id="SM00895">
    <property type="entry name" value="FCD"/>
    <property type="match status" value="1"/>
</dbReference>
<dbReference type="InterPro" id="IPR008920">
    <property type="entry name" value="TF_FadR/GntR_C"/>
</dbReference>
<accession>A0ABU2LM28</accession>
<dbReference type="PROSITE" id="PS50949">
    <property type="entry name" value="HTH_GNTR"/>
    <property type="match status" value="1"/>
</dbReference>
<proteinExistence type="predicted"/>
<evidence type="ECO:0000259" key="4">
    <source>
        <dbReference type="PROSITE" id="PS50949"/>
    </source>
</evidence>
<evidence type="ECO:0000256" key="3">
    <source>
        <dbReference type="ARBA" id="ARBA00023163"/>
    </source>
</evidence>
<feature type="domain" description="HTH gntR-type" evidence="4">
    <location>
        <begin position="1"/>
        <end position="68"/>
    </location>
</feature>
<dbReference type="PANTHER" id="PTHR43537">
    <property type="entry name" value="TRANSCRIPTIONAL REGULATOR, GNTR FAMILY"/>
    <property type="match status" value="1"/>
</dbReference>
<reference evidence="6" key="1">
    <citation type="submission" date="2023-07" db="EMBL/GenBank/DDBJ databases">
        <title>30 novel species of actinomycetes from the DSMZ collection.</title>
        <authorList>
            <person name="Nouioui I."/>
        </authorList>
    </citation>
    <scope>NUCLEOTIDE SEQUENCE [LARGE SCALE GENOMIC DNA]</scope>
    <source>
        <strain evidence="6">DSM 44918</strain>
    </source>
</reference>
<dbReference type="RefSeq" id="WP_311597431.1">
    <property type="nucleotide sequence ID" value="NZ_JAVREM010000007.1"/>
</dbReference>
<dbReference type="InterPro" id="IPR036388">
    <property type="entry name" value="WH-like_DNA-bd_sf"/>
</dbReference>
<keyword evidence="2" id="KW-0238">DNA-binding</keyword>
<evidence type="ECO:0000256" key="2">
    <source>
        <dbReference type="ARBA" id="ARBA00023125"/>
    </source>
</evidence>
<organism evidence="5 6">
    <name type="scientific">Streptomyces millisiae</name>
    <dbReference type="NCBI Taxonomy" id="3075542"/>
    <lineage>
        <taxon>Bacteria</taxon>
        <taxon>Bacillati</taxon>
        <taxon>Actinomycetota</taxon>
        <taxon>Actinomycetes</taxon>
        <taxon>Kitasatosporales</taxon>
        <taxon>Streptomycetaceae</taxon>
        <taxon>Streptomyces</taxon>
    </lineage>
</organism>
<dbReference type="Gene3D" id="1.20.120.530">
    <property type="entry name" value="GntR ligand-binding domain-like"/>
    <property type="match status" value="1"/>
</dbReference>
<keyword evidence="1" id="KW-0805">Transcription regulation</keyword>
<dbReference type="SUPFAM" id="SSF48008">
    <property type="entry name" value="GntR ligand-binding domain-like"/>
    <property type="match status" value="1"/>
</dbReference>
<dbReference type="EMBL" id="JAVREM010000007">
    <property type="protein sequence ID" value="MDT0318639.1"/>
    <property type="molecule type" value="Genomic_DNA"/>
</dbReference>
<dbReference type="SUPFAM" id="SSF46785">
    <property type="entry name" value="Winged helix' DNA-binding domain"/>
    <property type="match status" value="2"/>
</dbReference>
<dbReference type="SMART" id="SM00345">
    <property type="entry name" value="HTH_GNTR"/>
    <property type="match status" value="1"/>
</dbReference>
<name>A0ABU2LM28_9ACTN</name>
<keyword evidence="3" id="KW-0804">Transcription</keyword>
<dbReference type="Proteomes" id="UP001183420">
    <property type="component" value="Unassembled WGS sequence"/>
</dbReference>
<gene>
    <name evidence="5" type="ORF">RNC47_09855</name>
</gene>